<accession>A0A2G1XMF6</accession>
<comment type="caution">
    <text evidence="1">The sequence shown here is derived from an EMBL/GenBank/DDBJ whole genome shotgun (WGS) entry which is preliminary data.</text>
</comment>
<organism evidence="1 2">
    <name type="scientific">Streptomyces cinnamoneus</name>
    <name type="common">Streptoverticillium cinnamoneum</name>
    <dbReference type="NCBI Taxonomy" id="53446"/>
    <lineage>
        <taxon>Bacteria</taxon>
        <taxon>Bacillati</taxon>
        <taxon>Actinomycetota</taxon>
        <taxon>Actinomycetes</taxon>
        <taxon>Kitasatosporales</taxon>
        <taxon>Streptomycetaceae</taxon>
        <taxon>Streptomyces</taxon>
        <taxon>Streptomyces cinnamoneus group</taxon>
    </lineage>
</organism>
<evidence type="ECO:0000313" key="1">
    <source>
        <dbReference type="EMBL" id="PHQ52435.1"/>
    </source>
</evidence>
<dbReference type="Proteomes" id="UP000222531">
    <property type="component" value="Unassembled WGS sequence"/>
</dbReference>
<dbReference type="RefSeq" id="WP_099198213.1">
    <property type="nucleotide sequence ID" value="NZ_JBIRXA010000015.1"/>
</dbReference>
<sequence length="52" mass="5473">MNNDILEMDELDFQLEELSVLDIADARALPELGASNGSIGCSSSTCSSTCCC</sequence>
<dbReference type="InterPro" id="IPR023895">
    <property type="entry name" value="Thiopep_bacteriocin_prcur"/>
</dbReference>
<dbReference type="EMBL" id="NHZO01000081">
    <property type="protein sequence ID" value="PHQ52435.1"/>
    <property type="molecule type" value="Genomic_DNA"/>
</dbReference>
<dbReference type="NCBIfam" id="TIGR03892">
    <property type="entry name" value="thiopep_precurs"/>
    <property type="match status" value="1"/>
</dbReference>
<dbReference type="NCBIfam" id="NF033400">
    <property type="entry name" value="thiazolyl_B"/>
    <property type="match status" value="1"/>
</dbReference>
<name>A0A2G1XMF6_STRCJ</name>
<proteinExistence type="predicted"/>
<protein>
    <submittedName>
        <fullName evidence="1">Uncharacterized protein</fullName>
    </submittedName>
</protein>
<gene>
    <name evidence="1" type="ORF">BLA24_06525</name>
</gene>
<dbReference type="Pfam" id="PF19409">
    <property type="entry name" value="Thiopep_pre"/>
    <property type="match status" value="1"/>
</dbReference>
<dbReference type="AlphaFoldDB" id="A0A2G1XMF6"/>
<evidence type="ECO:0000313" key="2">
    <source>
        <dbReference type="Proteomes" id="UP000222531"/>
    </source>
</evidence>
<reference evidence="1 2" key="1">
    <citation type="journal article" date="2017" name="Biochemistry">
        <title>Identification of the Biosynthetic Pathway for the Antibiotic Bicyclomycin.</title>
        <authorList>
            <person name="Patteson J."/>
            <person name="Cai W."/>
            <person name="Johnson R.A."/>
            <person name="Santa Maria K."/>
            <person name="Li B."/>
        </authorList>
    </citation>
    <scope>NUCLEOTIDE SEQUENCE [LARGE SCALE GENOMIC DNA]</scope>
    <source>
        <strain evidence="1 2">ATCC 21532</strain>
    </source>
</reference>
<keyword evidence="2" id="KW-1185">Reference proteome</keyword>